<comment type="caution">
    <text evidence="3">The sequence shown here is derived from an EMBL/GenBank/DDBJ whole genome shotgun (WGS) entry which is preliminary data.</text>
</comment>
<evidence type="ECO:0000313" key="3">
    <source>
        <dbReference type="EMBL" id="GAA1518828.1"/>
    </source>
</evidence>
<evidence type="ECO:0000313" key="4">
    <source>
        <dbReference type="Proteomes" id="UP001500177"/>
    </source>
</evidence>
<sequence>METTESRSRIGNITAAVVLLLVGVTTLIQTAELDGNGDASDPGSGGYPMLIATVLIALSVLLTLQRGGGEALPSRFDGLRVIGAVALLLIYVSVMGSLGYITSTVLFLALALLLMGIRNIPLLVVVPVGFSTVLFLMFYNVFGVSLPRGILERLIS</sequence>
<feature type="transmembrane region" description="Helical" evidence="1">
    <location>
        <begin position="122"/>
        <end position="142"/>
    </location>
</feature>
<accession>A0ABN2AHL6</accession>
<gene>
    <name evidence="3" type="ORF">GCM10009690_22400</name>
</gene>
<dbReference type="InterPro" id="IPR009936">
    <property type="entry name" value="DUF1468"/>
</dbReference>
<dbReference type="EMBL" id="BAAALX010000010">
    <property type="protein sequence ID" value="GAA1518828.1"/>
    <property type="molecule type" value="Genomic_DNA"/>
</dbReference>
<proteinExistence type="predicted"/>
<feature type="domain" description="DUF1468" evidence="2">
    <location>
        <begin position="14"/>
        <end position="147"/>
    </location>
</feature>
<name>A0ABN2AHL6_9MICO</name>
<reference evidence="3 4" key="1">
    <citation type="journal article" date="2019" name="Int. J. Syst. Evol. Microbiol.">
        <title>The Global Catalogue of Microorganisms (GCM) 10K type strain sequencing project: providing services to taxonomists for standard genome sequencing and annotation.</title>
        <authorList>
            <consortium name="The Broad Institute Genomics Platform"/>
            <consortium name="The Broad Institute Genome Sequencing Center for Infectious Disease"/>
            <person name="Wu L."/>
            <person name="Ma J."/>
        </authorList>
    </citation>
    <scope>NUCLEOTIDE SEQUENCE [LARGE SCALE GENOMIC DNA]</scope>
    <source>
        <strain evidence="3 4">JCM 13318</strain>
    </source>
</reference>
<dbReference type="Proteomes" id="UP001500177">
    <property type="component" value="Unassembled WGS sequence"/>
</dbReference>
<protein>
    <recommendedName>
        <fullName evidence="2">DUF1468 domain-containing protein</fullName>
    </recommendedName>
</protein>
<evidence type="ECO:0000259" key="2">
    <source>
        <dbReference type="Pfam" id="PF07331"/>
    </source>
</evidence>
<keyword evidence="1" id="KW-1133">Transmembrane helix</keyword>
<keyword evidence="1" id="KW-0472">Membrane</keyword>
<dbReference type="Pfam" id="PF07331">
    <property type="entry name" value="TctB"/>
    <property type="match status" value="1"/>
</dbReference>
<keyword evidence="1" id="KW-0812">Transmembrane</keyword>
<keyword evidence="4" id="KW-1185">Reference proteome</keyword>
<feature type="transmembrane region" description="Helical" evidence="1">
    <location>
        <begin position="12"/>
        <end position="31"/>
    </location>
</feature>
<dbReference type="RefSeq" id="WP_173154736.1">
    <property type="nucleotide sequence ID" value="NZ_BAAALX010000010.1"/>
</dbReference>
<evidence type="ECO:0000256" key="1">
    <source>
        <dbReference type="SAM" id="Phobius"/>
    </source>
</evidence>
<organism evidence="3 4">
    <name type="scientific">Brevibacterium permense</name>
    <dbReference type="NCBI Taxonomy" id="234834"/>
    <lineage>
        <taxon>Bacteria</taxon>
        <taxon>Bacillati</taxon>
        <taxon>Actinomycetota</taxon>
        <taxon>Actinomycetes</taxon>
        <taxon>Micrococcales</taxon>
        <taxon>Brevibacteriaceae</taxon>
        <taxon>Brevibacterium</taxon>
    </lineage>
</organism>
<feature type="transmembrane region" description="Helical" evidence="1">
    <location>
        <begin position="46"/>
        <end position="64"/>
    </location>
</feature>